<keyword evidence="2" id="KW-0560">Oxidoreductase</keyword>
<dbReference type="InterPro" id="IPR009078">
    <property type="entry name" value="Ferritin-like_SF"/>
</dbReference>
<organism evidence="2 3">
    <name type="scientific">Heyndrickxia acidicola</name>
    <dbReference type="NCBI Taxonomy" id="209389"/>
    <lineage>
        <taxon>Bacteria</taxon>
        <taxon>Bacillati</taxon>
        <taxon>Bacillota</taxon>
        <taxon>Bacilli</taxon>
        <taxon>Bacillales</taxon>
        <taxon>Bacillaceae</taxon>
        <taxon>Heyndrickxia</taxon>
    </lineage>
</organism>
<dbReference type="PANTHER" id="PTHR30458">
    <property type="entry name" value="PHENYLACETIC ACID DEGRADATION PROTEIN PAA"/>
    <property type="match status" value="1"/>
</dbReference>
<dbReference type="InterPro" id="IPR011882">
    <property type="entry name" value="PaaC"/>
</dbReference>
<reference evidence="2 3" key="1">
    <citation type="submission" date="2023-03" db="EMBL/GenBank/DDBJ databases">
        <title>Bacillus Genome Sequencing.</title>
        <authorList>
            <person name="Dunlap C."/>
        </authorList>
    </citation>
    <scope>NUCLEOTIDE SEQUENCE [LARGE SCALE GENOMIC DNA]</scope>
    <source>
        <strain evidence="2 3">B-23453</strain>
    </source>
</reference>
<evidence type="ECO:0000256" key="1">
    <source>
        <dbReference type="SAM" id="MobiDB-lite"/>
    </source>
</evidence>
<accession>A0ABU6ME97</accession>
<dbReference type="Proteomes" id="UP001341444">
    <property type="component" value="Unassembled WGS sequence"/>
</dbReference>
<keyword evidence="3" id="KW-1185">Reference proteome</keyword>
<evidence type="ECO:0000313" key="2">
    <source>
        <dbReference type="EMBL" id="MED1202984.1"/>
    </source>
</evidence>
<name>A0ABU6ME97_9BACI</name>
<dbReference type="InterPro" id="IPR007814">
    <property type="entry name" value="PaaA_PaaC"/>
</dbReference>
<dbReference type="EC" id="1.14.13.149" evidence="2"/>
<dbReference type="InterPro" id="IPR052703">
    <property type="entry name" value="Aromatic_CoA_ox/epox"/>
</dbReference>
<dbReference type="PIRSF" id="PIRSF037834">
    <property type="entry name" value="PA_CoA_Oase3"/>
    <property type="match status" value="1"/>
</dbReference>
<dbReference type="PANTHER" id="PTHR30458:SF0">
    <property type="entry name" value="1,2-PHENYLACETYL-COA EPOXIDASE, SUBUNIT C"/>
    <property type="match status" value="1"/>
</dbReference>
<feature type="region of interest" description="Disordered" evidence="1">
    <location>
        <begin position="234"/>
        <end position="253"/>
    </location>
</feature>
<dbReference type="Gene3D" id="1.20.1260.10">
    <property type="match status" value="1"/>
</dbReference>
<dbReference type="Pfam" id="PF05138">
    <property type="entry name" value="PaaA_PaaC"/>
    <property type="match status" value="1"/>
</dbReference>
<gene>
    <name evidence="2" type="primary">paaC</name>
    <name evidence="2" type="ORF">P4T90_07725</name>
</gene>
<dbReference type="EMBL" id="JARMAB010000009">
    <property type="protein sequence ID" value="MED1202984.1"/>
    <property type="molecule type" value="Genomic_DNA"/>
</dbReference>
<dbReference type="GO" id="GO:0097266">
    <property type="term" value="F:phenylacetyl-CoA 1,2-epoxidase activity"/>
    <property type="evidence" value="ECO:0007669"/>
    <property type="project" value="UniProtKB-EC"/>
</dbReference>
<proteinExistence type="predicted"/>
<dbReference type="SUPFAM" id="SSF47240">
    <property type="entry name" value="Ferritin-like"/>
    <property type="match status" value="1"/>
</dbReference>
<dbReference type="InterPro" id="IPR012347">
    <property type="entry name" value="Ferritin-like"/>
</dbReference>
<comment type="caution">
    <text evidence="2">The sequence shown here is derived from an EMBL/GenBank/DDBJ whole genome shotgun (WGS) entry which is preliminary data.</text>
</comment>
<protein>
    <submittedName>
        <fullName evidence="2">Phenylacetate-CoA oxygenase subunit PaaC</fullName>
        <ecNumber evidence="2">1.14.13.149</ecNumber>
    </submittedName>
</protein>
<sequence>MHQIQTAQEAIQNNDYKKALTELLYQLADDDFLLAFRGSEWLGLAPHIEEDIAYSSINQDTMGHAVMYYQLLEELGEGSADSLAHGRIASERKNAIFTELANGSGTYLEEPRYDWAFAVVRHYFYDIYKKLKLESLQKSSYQPLVTAAAKMKMELYYHIMHWKVWFNQLCLSGGEGKTRMGAAIQKAWEEIGGLLSSGPDERLMAGFGLIEEPSAFLARWEKEMKQVFEDAGLSYPGSPQMKQGDGRAGTHSKDLNQALDTLNEVYALDPQASW</sequence>
<evidence type="ECO:0000313" key="3">
    <source>
        <dbReference type="Proteomes" id="UP001341444"/>
    </source>
</evidence>
<dbReference type="NCBIfam" id="TIGR02158">
    <property type="entry name" value="PA_CoA_Oxy3"/>
    <property type="match status" value="1"/>
</dbReference>